<feature type="region of interest" description="Disordered" evidence="1">
    <location>
        <begin position="309"/>
        <end position="382"/>
    </location>
</feature>
<accession>A0A9W4WEL4</accession>
<organism evidence="3 4">
    <name type="scientific">Colletotrichum noveboracense</name>
    <dbReference type="NCBI Taxonomy" id="2664923"/>
    <lineage>
        <taxon>Eukaryota</taxon>
        <taxon>Fungi</taxon>
        <taxon>Dikarya</taxon>
        <taxon>Ascomycota</taxon>
        <taxon>Pezizomycotina</taxon>
        <taxon>Sordariomycetes</taxon>
        <taxon>Hypocreomycetidae</taxon>
        <taxon>Glomerellales</taxon>
        <taxon>Glomerellaceae</taxon>
        <taxon>Colletotrichum</taxon>
        <taxon>Colletotrichum gloeosporioides species complex</taxon>
    </lineage>
</organism>
<name>A0A9W4WEL4_9PEZI</name>
<feature type="region of interest" description="Disordered" evidence="1">
    <location>
        <begin position="522"/>
        <end position="542"/>
    </location>
</feature>
<feature type="domain" description="HNH nuclease" evidence="2">
    <location>
        <begin position="210"/>
        <end position="286"/>
    </location>
</feature>
<comment type="caution">
    <text evidence="3">The sequence shown here is derived from an EMBL/GenBank/DDBJ whole genome shotgun (WGS) entry which is preliminary data.</text>
</comment>
<reference evidence="3" key="1">
    <citation type="submission" date="2022-08" db="EMBL/GenBank/DDBJ databases">
        <authorList>
            <person name="Giroux E."/>
            <person name="Giroux E."/>
        </authorList>
    </citation>
    <scope>NUCLEOTIDE SEQUENCE</scope>
    <source>
        <strain evidence="3">H1091258</strain>
    </source>
</reference>
<proteinExistence type="predicted"/>
<dbReference type="AlphaFoldDB" id="A0A9W4WEL4"/>
<keyword evidence="4" id="KW-1185">Reference proteome</keyword>
<dbReference type="Proteomes" id="UP001152533">
    <property type="component" value="Unassembled WGS sequence"/>
</dbReference>
<evidence type="ECO:0000313" key="3">
    <source>
        <dbReference type="EMBL" id="CAI0649424.1"/>
    </source>
</evidence>
<evidence type="ECO:0000256" key="1">
    <source>
        <dbReference type="SAM" id="MobiDB-lite"/>
    </source>
</evidence>
<dbReference type="Pfam" id="PF13391">
    <property type="entry name" value="HNH_2"/>
    <property type="match status" value="1"/>
</dbReference>
<feature type="compositionally biased region" description="Low complexity" evidence="1">
    <location>
        <begin position="311"/>
        <end position="359"/>
    </location>
</feature>
<protein>
    <recommendedName>
        <fullName evidence="2">HNH nuclease domain-containing protein</fullName>
    </recommendedName>
</protein>
<dbReference type="EMBL" id="CAMGZC010000696">
    <property type="protein sequence ID" value="CAI0649424.1"/>
    <property type="molecule type" value="Genomic_DNA"/>
</dbReference>
<sequence length="542" mass="61331">GSRYIPILSEQEINDFWHLFHAWATEDDPTRRPTQLDRQLLRLFFKSRPEHNMGSILAAPERFDFLGEQDLSARLALIKAIHGHLQVNIAVLADESSGDLRRPGDTSRPFKFKNSELLSQTRFWAALWPLDLDRLQTIHDRLRDDQRGFPKVFFLSLGVLHEFVWWSKIIRNAELTLCLFTRDPKETRQVQVARKDAQRRKAYIRDGGVCCITGRDVAEGCHIIPFWTLARPDRSYVLVNRLKGLLGPEFALRLEEILMSDNDTPANIIFLSRQLHRYWAMGIFALEPLGYDSRLKESADDTLLFDAPLKTPTAESPTTTSLSTATSGAATPSTATSAPATSVPATMGRVTSSRVSSVESLKRRLEGQGENESNKSVPPAEGKEKATLEYCIKLRFHWLPKTSISSLRAPLTADILNNSPRPLFVEFDKIQTEFQAACGRAIDTGEIITIWADKRENLPSMEILKLQWLAYLMHRLAGGADPHGYEPPFPDSDDLGQLEMLQRDHTELQRLQKRMADMKIRESAGIAGSPDITRNKTAYQGR</sequence>
<evidence type="ECO:0000313" key="4">
    <source>
        <dbReference type="Proteomes" id="UP001152533"/>
    </source>
</evidence>
<dbReference type="InterPro" id="IPR003615">
    <property type="entry name" value="HNH_nuc"/>
</dbReference>
<feature type="non-terminal residue" evidence="3">
    <location>
        <position position="1"/>
    </location>
</feature>
<evidence type="ECO:0000259" key="2">
    <source>
        <dbReference type="Pfam" id="PF13391"/>
    </source>
</evidence>
<feature type="non-terminal residue" evidence="3">
    <location>
        <position position="542"/>
    </location>
</feature>
<gene>
    <name evidence="3" type="ORF">CGXH109_LOCUS85628</name>
</gene>